<dbReference type="GO" id="GO:0046933">
    <property type="term" value="F:proton-transporting ATP synthase activity, rotational mechanism"/>
    <property type="evidence" value="ECO:0007669"/>
    <property type="project" value="UniProtKB-UniRule"/>
</dbReference>
<organism evidence="16 17">
    <name type="scientific">Amygdalobacter nucleatus</name>
    <dbReference type="NCBI Taxonomy" id="3029274"/>
    <lineage>
        <taxon>Bacteria</taxon>
        <taxon>Bacillati</taxon>
        <taxon>Bacillota</taxon>
        <taxon>Clostridia</taxon>
        <taxon>Eubacteriales</taxon>
        <taxon>Oscillospiraceae</taxon>
        <taxon>Amygdalobacter</taxon>
    </lineage>
</organism>
<dbReference type="GO" id="GO:0008289">
    <property type="term" value="F:lipid binding"/>
    <property type="evidence" value="ECO:0007669"/>
    <property type="project" value="UniProtKB-KW"/>
</dbReference>
<feature type="transmembrane region" description="Helical" evidence="14">
    <location>
        <begin position="57"/>
        <end position="83"/>
    </location>
</feature>
<dbReference type="Gene3D" id="1.20.20.10">
    <property type="entry name" value="F1F0 ATP synthase subunit C"/>
    <property type="match status" value="1"/>
</dbReference>
<evidence type="ECO:0000313" key="17">
    <source>
        <dbReference type="Proteomes" id="UP000070080"/>
    </source>
</evidence>
<dbReference type="AlphaFoldDB" id="A0A133YAF3"/>
<evidence type="ECO:0000259" key="15">
    <source>
        <dbReference type="Pfam" id="PF00137"/>
    </source>
</evidence>
<dbReference type="InterPro" id="IPR000454">
    <property type="entry name" value="ATP_synth_F0_csu"/>
</dbReference>
<evidence type="ECO:0000256" key="1">
    <source>
        <dbReference type="ARBA" id="ARBA00004651"/>
    </source>
</evidence>
<dbReference type="Pfam" id="PF00137">
    <property type="entry name" value="ATP-synt_C"/>
    <property type="match status" value="1"/>
</dbReference>
<evidence type="ECO:0000256" key="14">
    <source>
        <dbReference type="HAMAP-Rule" id="MF_01396"/>
    </source>
</evidence>
<gene>
    <name evidence="14" type="primary">atpE</name>
    <name evidence="16" type="ORF">HMPREF1872_00984</name>
</gene>
<evidence type="ECO:0000256" key="3">
    <source>
        <dbReference type="ARBA" id="ARBA00022448"/>
    </source>
</evidence>
<dbReference type="EMBL" id="LSCV01000031">
    <property type="protein sequence ID" value="KXB40173.1"/>
    <property type="molecule type" value="Genomic_DNA"/>
</dbReference>
<evidence type="ECO:0000256" key="13">
    <source>
        <dbReference type="ARBA" id="ARBA00025198"/>
    </source>
</evidence>
<dbReference type="NCBIfam" id="TIGR01260">
    <property type="entry name" value="ATP_synt_c"/>
    <property type="match status" value="1"/>
</dbReference>
<dbReference type="InterPro" id="IPR005953">
    <property type="entry name" value="ATP_synth_csu_bac/chlpt"/>
</dbReference>
<comment type="caution">
    <text evidence="16">The sequence shown here is derived from an EMBL/GenBank/DDBJ whole genome shotgun (WGS) entry which is preliminary data.</text>
</comment>
<keyword evidence="10 14" id="KW-0446">Lipid-binding</keyword>
<evidence type="ECO:0000256" key="10">
    <source>
        <dbReference type="ARBA" id="ARBA00023121"/>
    </source>
</evidence>
<keyword evidence="7 14" id="KW-0375">Hydrogen ion transport</keyword>
<keyword evidence="9 14" id="KW-0406">Ion transport</keyword>
<keyword evidence="17" id="KW-1185">Reference proteome</keyword>
<evidence type="ECO:0000256" key="6">
    <source>
        <dbReference type="ARBA" id="ARBA00022692"/>
    </source>
</evidence>
<keyword evidence="3 14" id="KW-0813">Transport</keyword>
<comment type="similarity">
    <text evidence="2 14">Belongs to the ATPase C chain family.</text>
</comment>
<reference evidence="17" key="1">
    <citation type="submission" date="2016-01" db="EMBL/GenBank/DDBJ databases">
        <authorList>
            <person name="Mitreva M."/>
            <person name="Pepin K.H."/>
            <person name="Mihindukulasuriya K.A."/>
            <person name="Fulton R."/>
            <person name="Fronick C."/>
            <person name="O'Laughlin M."/>
            <person name="Miner T."/>
            <person name="Herter B."/>
            <person name="Rosa B.A."/>
            <person name="Cordes M."/>
            <person name="Tomlinson C."/>
            <person name="Wollam A."/>
            <person name="Palsikar V.B."/>
            <person name="Mardis E.R."/>
            <person name="Wilson R.K."/>
        </authorList>
    </citation>
    <scope>NUCLEOTIDE SEQUENCE [LARGE SCALE GENOMIC DNA]</scope>
    <source>
        <strain evidence="17">KA00274</strain>
    </source>
</reference>
<accession>A0A133YAF3</accession>
<comment type="subcellular location">
    <subcellularLocation>
        <location evidence="1 14">Cell membrane</location>
        <topology evidence="1 14">Multi-pass membrane protein</topology>
    </subcellularLocation>
</comment>
<dbReference type="FunFam" id="1.20.20.10:FF:000002">
    <property type="entry name" value="ATP synthase subunit c"/>
    <property type="match status" value="1"/>
</dbReference>
<dbReference type="SUPFAM" id="SSF81333">
    <property type="entry name" value="F1F0 ATP synthase subunit C"/>
    <property type="match status" value="1"/>
</dbReference>
<evidence type="ECO:0000256" key="12">
    <source>
        <dbReference type="ARBA" id="ARBA00023310"/>
    </source>
</evidence>
<keyword evidence="6 14" id="KW-0812">Transmembrane</keyword>
<sequence>MKFNLEGIMDRGLVALAAGLAVTFAAGLAGLGIGLSSGKAYDAMAKQPEMANKIQSLLFVAIIFIEATAIYALVVSLILLFVFK</sequence>
<dbReference type="PRINTS" id="PR00124">
    <property type="entry name" value="ATPASEC"/>
</dbReference>
<evidence type="ECO:0000256" key="9">
    <source>
        <dbReference type="ARBA" id="ARBA00023065"/>
    </source>
</evidence>
<feature type="transmembrane region" description="Helical" evidence="14">
    <location>
        <begin position="12"/>
        <end position="37"/>
    </location>
</feature>
<dbReference type="Proteomes" id="UP000070080">
    <property type="component" value="Unassembled WGS sequence"/>
</dbReference>
<keyword evidence="4 14" id="KW-1003">Cell membrane</keyword>
<proteinExistence type="inferred from homology"/>
<comment type="function">
    <text evidence="13 14">F(1)F(0) ATP synthase produces ATP from ADP in the presence of a proton or sodium gradient. F-type ATPases consist of two structural domains, F(1) containing the extramembraneous catalytic core and F(0) containing the membrane proton channel, linked together by a central stalk and a peripheral stalk. During catalysis, ATP synthesis in the catalytic domain of F(1) is coupled via a rotary mechanism of the central stalk subunits to proton translocation.</text>
</comment>
<evidence type="ECO:0000256" key="4">
    <source>
        <dbReference type="ARBA" id="ARBA00022475"/>
    </source>
</evidence>
<feature type="domain" description="V-ATPase proteolipid subunit C-like" evidence="15">
    <location>
        <begin position="16"/>
        <end position="79"/>
    </location>
</feature>
<comment type="function">
    <text evidence="14">Key component of the F(0) channel; it plays a direct role in translocation across the membrane. A homomeric c-ring of between 10-14 subunits forms the central stalk rotor element with the F(1) delta and epsilon subunits.</text>
</comment>
<dbReference type="InterPro" id="IPR038662">
    <property type="entry name" value="ATP_synth_F0_csu_sf"/>
</dbReference>
<evidence type="ECO:0000256" key="11">
    <source>
        <dbReference type="ARBA" id="ARBA00023136"/>
    </source>
</evidence>
<evidence type="ECO:0000256" key="5">
    <source>
        <dbReference type="ARBA" id="ARBA00022547"/>
    </source>
</evidence>
<keyword evidence="8 14" id="KW-1133">Transmembrane helix</keyword>
<dbReference type="InterPro" id="IPR002379">
    <property type="entry name" value="ATPase_proteolipid_c-like_dom"/>
</dbReference>
<keyword evidence="5 14" id="KW-0138">CF(0)</keyword>
<keyword evidence="12 14" id="KW-0066">ATP synthesis</keyword>
<dbReference type="GO" id="GO:0033177">
    <property type="term" value="C:proton-transporting two-sector ATPase complex, proton-transporting domain"/>
    <property type="evidence" value="ECO:0007669"/>
    <property type="project" value="InterPro"/>
</dbReference>
<evidence type="ECO:0000256" key="8">
    <source>
        <dbReference type="ARBA" id="ARBA00022989"/>
    </source>
</evidence>
<dbReference type="GO" id="GO:0005886">
    <property type="term" value="C:plasma membrane"/>
    <property type="evidence" value="ECO:0007669"/>
    <property type="project" value="UniProtKB-SubCell"/>
</dbReference>
<dbReference type="HAMAP" id="MF_01396">
    <property type="entry name" value="ATP_synth_c_bact"/>
    <property type="match status" value="1"/>
</dbReference>
<evidence type="ECO:0000256" key="7">
    <source>
        <dbReference type="ARBA" id="ARBA00022781"/>
    </source>
</evidence>
<evidence type="ECO:0000256" key="2">
    <source>
        <dbReference type="ARBA" id="ARBA00006704"/>
    </source>
</evidence>
<keyword evidence="11 14" id="KW-0472">Membrane</keyword>
<dbReference type="GO" id="GO:0045259">
    <property type="term" value="C:proton-transporting ATP synthase complex"/>
    <property type="evidence" value="ECO:0007669"/>
    <property type="project" value="UniProtKB-KW"/>
</dbReference>
<evidence type="ECO:0000313" key="16">
    <source>
        <dbReference type="EMBL" id="KXB40173.1"/>
    </source>
</evidence>
<dbReference type="STRING" id="1497955.HMPREF1872_00984"/>
<dbReference type="CDD" id="cd18121">
    <property type="entry name" value="ATP-synt_Fo_c"/>
    <property type="match status" value="1"/>
</dbReference>
<feature type="site" description="Reversibly protonated during proton transport" evidence="14">
    <location>
        <position position="66"/>
    </location>
</feature>
<dbReference type="InterPro" id="IPR035921">
    <property type="entry name" value="F/V-ATP_Csub_sf"/>
</dbReference>
<protein>
    <recommendedName>
        <fullName evidence="14">ATP synthase subunit c</fullName>
    </recommendedName>
    <alternativeName>
        <fullName evidence="14">ATP synthase F(0) sector subunit c</fullName>
    </alternativeName>
    <alternativeName>
        <fullName evidence="14">F-type ATPase subunit c</fullName>
        <shortName evidence="14">F-ATPase subunit c</shortName>
    </alternativeName>
    <alternativeName>
        <fullName evidence="14">Lipid-binding protein</fullName>
    </alternativeName>
</protein>
<name>A0A133YAF3_9FIRM</name>